<evidence type="ECO:0000256" key="2">
    <source>
        <dbReference type="SAM" id="SignalP"/>
    </source>
</evidence>
<feature type="region of interest" description="Disordered" evidence="1">
    <location>
        <begin position="59"/>
        <end position="80"/>
    </location>
</feature>
<dbReference type="RefSeq" id="WP_184339385.1">
    <property type="nucleotide sequence ID" value="NZ_JACHIG010000003.1"/>
</dbReference>
<organism evidence="3 4">
    <name type="scientific">Prosthecobacter vanneervenii</name>
    <dbReference type="NCBI Taxonomy" id="48466"/>
    <lineage>
        <taxon>Bacteria</taxon>
        <taxon>Pseudomonadati</taxon>
        <taxon>Verrucomicrobiota</taxon>
        <taxon>Verrucomicrobiia</taxon>
        <taxon>Verrucomicrobiales</taxon>
        <taxon>Verrucomicrobiaceae</taxon>
        <taxon>Prosthecobacter</taxon>
    </lineage>
</organism>
<name>A0A7W7YA64_9BACT</name>
<feature type="region of interest" description="Disordered" evidence="1">
    <location>
        <begin position="110"/>
        <end position="144"/>
    </location>
</feature>
<reference evidence="3 4" key="1">
    <citation type="submission" date="2020-08" db="EMBL/GenBank/DDBJ databases">
        <title>Genomic Encyclopedia of Type Strains, Phase IV (KMG-IV): sequencing the most valuable type-strain genomes for metagenomic binning, comparative biology and taxonomic classification.</title>
        <authorList>
            <person name="Goeker M."/>
        </authorList>
    </citation>
    <scope>NUCLEOTIDE SEQUENCE [LARGE SCALE GENOMIC DNA]</scope>
    <source>
        <strain evidence="3 4">DSM 12252</strain>
    </source>
</reference>
<dbReference type="EMBL" id="JACHIG010000003">
    <property type="protein sequence ID" value="MBB5032458.1"/>
    <property type="molecule type" value="Genomic_DNA"/>
</dbReference>
<keyword evidence="4" id="KW-1185">Reference proteome</keyword>
<dbReference type="Proteomes" id="UP000590740">
    <property type="component" value="Unassembled WGS sequence"/>
</dbReference>
<comment type="caution">
    <text evidence="3">The sequence shown here is derived from an EMBL/GenBank/DDBJ whole genome shotgun (WGS) entry which is preliminary data.</text>
</comment>
<sequence>MKTTLLLALISLLGAAPLRSQSADAPVDFDKARQLFEKRQSGGTLTPEESAYIERAKAAHQAQMQNIGGGQPPPSGQDGIDWQKAQALHRWEQNGEKLSEEDQKYLDHAKEVRSRGGNRSGGGRPSNQRKAPDSLTPLTDMTAEDKYEGEEGGLYGKGSNEPPEALKKTVSKALAQIKPLDAEGKPSDSGTIALVSISMSNATQEFSFFKGIADSDPRKSSKLTIVDCAQGGQTMAAWAQPEGRPWPEAMNRLQRAEVSPQQVQVAWVKLANAGPSGSKTEHLATLEADTLKVLHLLKERFPNLRIAYLGSRIYAGYATSGLNPEPYAYEGAFAVRHLIQHQMSGEETLALTKSPLLLWGPYLWADGEKGRKFDDLKYSKEDFGPDGTHPSNSGREKVARQLLEFFATSPLAKGWFAK</sequence>
<accession>A0A7W7YA64</accession>
<evidence type="ECO:0000313" key="4">
    <source>
        <dbReference type="Proteomes" id="UP000590740"/>
    </source>
</evidence>
<evidence type="ECO:0008006" key="5">
    <source>
        <dbReference type="Google" id="ProtNLM"/>
    </source>
</evidence>
<feature type="signal peptide" evidence="2">
    <location>
        <begin position="1"/>
        <end position="22"/>
    </location>
</feature>
<dbReference type="AlphaFoldDB" id="A0A7W7YA64"/>
<proteinExistence type="predicted"/>
<evidence type="ECO:0000313" key="3">
    <source>
        <dbReference type="EMBL" id="MBB5032458.1"/>
    </source>
</evidence>
<feature type="chain" id="PRO_5030668797" description="SGNH hydrolase-type esterase domain-containing protein" evidence="2">
    <location>
        <begin position="23"/>
        <end position="418"/>
    </location>
</feature>
<gene>
    <name evidence="3" type="ORF">HNQ65_002035</name>
</gene>
<protein>
    <recommendedName>
        <fullName evidence="5">SGNH hydrolase-type esterase domain-containing protein</fullName>
    </recommendedName>
</protein>
<keyword evidence="2" id="KW-0732">Signal</keyword>
<evidence type="ECO:0000256" key="1">
    <source>
        <dbReference type="SAM" id="MobiDB-lite"/>
    </source>
</evidence>